<evidence type="ECO:0000313" key="9">
    <source>
        <dbReference type="EMBL" id="WFP25924.1"/>
    </source>
</evidence>
<protein>
    <submittedName>
        <fullName evidence="9">Sugar transferase</fullName>
        <ecNumber evidence="9">2.7.8.-</ecNumber>
    </submittedName>
</protein>
<dbReference type="Pfam" id="PF02397">
    <property type="entry name" value="Bac_transf"/>
    <property type="match status" value="1"/>
</dbReference>
<feature type="domain" description="Bacterial sugar transferase" evidence="8">
    <location>
        <begin position="311"/>
        <end position="498"/>
    </location>
</feature>
<keyword evidence="6 7" id="KW-0472">Membrane</keyword>
<dbReference type="GO" id="GO:0016020">
    <property type="term" value="C:membrane"/>
    <property type="evidence" value="ECO:0007669"/>
    <property type="project" value="UniProtKB-SubCell"/>
</dbReference>
<dbReference type="PANTHER" id="PTHR30576:SF10">
    <property type="entry name" value="SLL5057 PROTEIN"/>
    <property type="match status" value="1"/>
</dbReference>
<accession>A0AAX3TAD7</accession>
<evidence type="ECO:0000256" key="7">
    <source>
        <dbReference type="SAM" id="Phobius"/>
    </source>
</evidence>
<keyword evidence="5 7" id="KW-1133">Transmembrane helix</keyword>
<dbReference type="Gene3D" id="3.40.50.720">
    <property type="entry name" value="NAD(P)-binding Rossmann-like Domain"/>
    <property type="match status" value="1"/>
</dbReference>
<evidence type="ECO:0000256" key="3">
    <source>
        <dbReference type="ARBA" id="ARBA00022679"/>
    </source>
</evidence>
<evidence type="ECO:0000259" key="8">
    <source>
        <dbReference type="Pfam" id="PF02397"/>
    </source>
</evidence>
<organism evidence="9 10">
    <name type="scientific">Gordonia hongkongensis</name>
    <dbReference type="NCBI Taxonomy" id="1701090"/>
    <lineage>
        <taxon>Bacteria</taxon>
        <taxon>Bacillati</taxon>
        <taxon>Actinomycetota</taxon>
        <taxon>Actinomycetes</taxon>
        <taxon>Mycobacteriales</taxon>
        <taxon>Gordoniaceae</taxon>
        <taxon>Gordonia</taxon>
    </lineage>
</organism>
<dbReference type="InterPro" id="IPR017475">
    <property type="entry name" value="EPS_sugar_tfrase"/>
</dbReference>
<keyword evidence="4 7" id="KW-0812">Transmembrane</keyword>
<proteinExistence type="inferred from homology"/>
<dbReference type="GO" id="GO:0006508">
    <property type="term" value="P:proteolysis"/>
    <property type="evidence" value="ECO:0007669"/>
    <property type="project" value="InterPro"/>
</dbReference>
<feature type="transmembrane region" description="Helical" evidence="7">
    <location>
        <begin position="113"/>
        <end position="133"/>
    </location>
</feature>
<comment type="subcellular location">
    <subcellularLocation>
        <location evidence="1">Membrane</location>
        <topology evidence="1">Multi-pass membrane protein</topology>
    </subcellularLocation>
</comment>
<dbReference type="EMBL" id="CP121270">
    <property type="protein sequence ID" value="WFP25924.1"/>
    <property type="molecule type" value="Genomic_DNA"/>
</dbReference>
<evidence type="ECO:0000313" key="10">
    <source>
        <dbReference type="Proteomes" id="UP001213504"/>
    </source>
</evidence>
<dbReference type="GO" id="GO:0016780">
    <property type="term" value="F:phosphotransferase activity, for other substituted phosphate groups"/>
    <property type="evidence" value="ECO:0007669"/>
    <property type="project" value="TreeGrafter"/>
</dbReference>
<feature type="transmembrane region" description="Helical" evidence="7">
    <location>
        <begin position="37"/>
        <end position="59"/>
    </location>
</feature>
<evidence type="ECO:0000256" key="6">
    <source>
        <dbReference type="ARBA" id="ARBA00023136"/>
    </source>
</evidence>
<reference evidence="9" key="1">
    <citation type="submission" date="2023-04" db="EMBL/GenBank/DDBJ databases">
        <title>Complete genome sequence of a phthalic acid esters degrading bacterial strain.</title>
        <authorList>
            <person name="Weng L."/>
            <person name="Jia Y."/>
            <person name="Ren L."/>
        </authorList>
    </citation>
    <scope>NUCLEOTIDE SEQUENCE</scope>
    <source>
        <strain evidence="9">RL-LY01</strain>
    </source>
</reference>
<keyword evidence="3 9" id="KW-0808">Transferase</keyword>
<name>A0AAX3TAD7_9ACTN</name>
<dbReference type="PANTHER" id="PTHR30576">
    <property type="entry name" value="COLANIC BIOSYNTHESIS UDP-GLUCOSE LIPID CARRIER TRANSFERASE"/>
    <property type="match status" value="1"/>
</dbReference>
<dbReference type="PROSITE" id="PS00141">
    <property type="entry name" value="ASP_PROTEASE"/>
    <property type="match status" value="1"/>
</dbReference>
<sequence length="504" mass="55262">MAHGPAFGSLGRTERTPLRLRLASRARDQSRSWVHGYVVKLAWTDAILVIAAVCLAQFVRFGAESATTPNGAAQLPAVVVSVVLAFLWILALRAFQALDRRIVGSGSQEYSRVVTACLAVFGVMAMVDLLFRLNIARGFIAIALPVGTAGLLLSRWLWRQWLGHQRISSRNLERVLVVGSEASAVPMMQRLLRQPHLGFQVVGVCLPSHVGQRQSVRVDDVGVPVCGSFDDVCEAVLDSGATTVAVTSAEALGHEAMQALSWDLEGLDVEMMVSPGVTDVAGPRVMVRPVAGLPLLHIDKPRYEGANRFRKAFVDRIGAAAIVTFLAPLLVGVAIAIRLDSQGPIFYRATRVGLNNSHFSMWKFRSMVQDADALKENLRGLNEGSGVLFKMKDDPRVTRVGAFIRRYSLDELPQLFNVIAGTMSLVGPRPPLPDEVERYDGRVARRMLVKPGMTGLWQVSGRSDLSWEESVRLDLSYVENWSIMQDALILWRTVKAVVAKDGAY</sequence>
<dbReference type="InterPro" id="IPR001969">
    <property type="entry name" value="Aspartic_peptidase_AS"/>
</dbReference>
<evidence type="ECO:0000256" key="5">
    <source>
        <dbReference type="ARBA" id="ARBA00022989"/>
    </source>
</evidence>
<evidence type="ECO:0000256" key="4">
    <source>
        <dbReference type="ARBA" id="ARBA00022692"/>
    </source>
</evidence>
<evidence type="ECO:0000256" key="1">
    <source>
        <dbReference type="ARBA" id="ARBA00004141"/>
    </source>
</evidence>
<feature type="transmembrane region" description="Helical" evidence="7">
    <location>
        <begin position="139"/>
        <end position="158"/>
    </location>
</feature>
<dbReference type="InterPro" id="IPR003362">
    <property type="entry name" value="Bact_transf"/>
</dbReference>
<feature type="transmembrane region" description="Helical" evidence="7">
    <location>
        <begin position="71"/>
        <end position="92"/>
    </location>
</feature>
<dbReference type="EC" id="2.7.8.-" evidence="9"/>
<comment type="similarity">
    <text evidence="2">Belongs to the bacterial sugar transferase family.</text>
</comment>
<gene>
    <name evidence="9" type="ORF">P9A14_05270</name>
</gene>
<dbReference type="NCBIfam" id="TIGR03025">
    <property type="entry name" value="EPS_sugtrans"/>
    <property type="match status" value="1"/>
</dbReference>
<evidence type="ECO:0000256" key="2">
    <source>
        <dbReference type="ARBA" id="ARBA00006464"/>
    </source>
</evidence>
<dbReference type="RefSeq" id="WP_165630457.1">
    <property type="nucleotide sequence ID" value="NZ_CP121270.1"/>
</dbReference>
<dbReference type="AlphaFoldDB" id="A0AAX3TAD7"/>
<feature type="transmembrane region" description="Helical" evidence="7">
    <location>
        <begin position="317"/>
        <end position="337"/>
    </location>
</feature>
<dbReference type="Proteomes" id="UP001213504">
    <property type="component" value="Chromosome"/>
</dbReference>
<dbReference type="GO" id="GO:0004190">
    <property type="term" value="F:aspartic-type endopeptidase activity"/>
    <property type="evidence" value="ECO:0007669"/>
    <property type="project" value="InterPro"/>
</dbReference>
<dbReference type="Pfam" id="PF13727">
    <property type="entry name" value="CoA_binding_3"/>
    <property type="match status" value="1"/>
</dbReference>